<evidence type="ECO:0000313" key="1">
    <source>
        <dbReference type="EMBL" id="CAK7944027.1"/>
    </source>
</evidence>
<sequence length="62" mass="6966">MRDARGGSDSLVLDNIVHHASPELIDVMMAKYDSTRPYYMRHVEGAGADRSVYPAREWRGGT</sequence>
<gene>
    <name evidence="1" type="ORF">PM001_LOCUS29177</name>
</gene>
<proteinExistence type="predicted"/>
<protein>
    <submittedName>
        <fullName evidence="1">Uncharacterized protein</fullName>
    </submittedName>
</protein>
<organism evidence="1 2">
    <name type="scientific">Peronospora matthiolae</name>
    <dbReference type="NCBI Taxonomy" id="2874970"/>
    <lineage>
        <taxon>Eukaryota</taxon>
        <taxon>Sar</taxon>
        <taxon>Stramenopiles</taxon>
        <taxon>Oomycota</taxon>
        <taxon>Peronosporomycetes</taxon>
        <taxon>Peronosporales</taxon>
        <taxon>Peronosporaceae</taxon>
        <taxon>Peronospora</taxon>
    </lineage>
</organism>
<accession>A0AAV1VER9</accession>
<dbReference type="Proteomes" id="UP001162060">
    <property type="component" value="Unassembled WGS sequence"/>
</dbReference>
<name>A0AAV1VER9_9STRA</name>
<reference evidence="1" key="1">
    <citation type="submission" date="2024-01" db="EMBL/GenBank/DDBJ databases">
        <authorList>
            <person name="Webb A."/>
        </authorList>
    </citation>
    <scope>NUCLEOTIDE SEQUENCE</scope>
    <source>
        <strain evidence="1">Pm1</strain>
    </source>
</reference>
<dbReference type="AlphaFoldDB" id="A0AAV1VER9"/>
<comment type="caution">
    <text evidence="1">The sequence shown here is derived from an EMBL/GenBank/DDBJ whole genome shotgun (WGS) entry which is preliminary data.</text>
</comment>
<dbReference type="EMBL" id="CAKLBY020000306">
    <property type="protein sequence ID" value="CAK7944027.1"/>
    <property type="molecule type" value="Genomic_DNA"/>
</dbReference>
<evidence type="ECO:0000313" key="2">
    <source>
        <dbReference type="Proteomes" id="UP001162060"/>
    </source>
</evidence>